<dbReference type="CDD" id="cd00093">
    <property type="entry name" value="HTH_XRE"/>
    <property type="match status" value="1"/>
</dbReference>
<proteinExistence type="predicted"/>
<keyword evidence="2" id="KW-1185">Reference proteome</keyword>
<protein>
    <recommendedName>
        <fullName evidence="3">XRE family transcriptional regulator</fullName>
    </recommendedName>
</protein>
<dbReference type="EMBL" id="JYDC01000063">
    <property type="protein sequence ID" value="KZL38747.1"/>
    <property type="molecule type" value="Genomic_DNA"/>
</dbReference>
<dbReference type="OrthoDB" id="34624at2"/>
<organism evidence="1 2">
    <name type="scientific">Secundilactobacillus collinoides</name>
    <name type="common">Lactobacillus collinoides</name>
    <dbReference type="NCBI Taxonomy" id="33960"/>
    <lineage>
        <taxon>Bacteria</taxon>
        <taxon>Bacillati</taxon>
        <taxon>Bacillota</taxon>
        <taxon>Bacilli</taxon>
        <taxon>Lactobacillales</taxon>
        <taxon>Lactobacillaceae</taxon>
        <taxon>Secundilactobacillus</taxon>
    </lineage>
</organism>
<dbReference type="GO" id="GO:0003677">
    <property type="term" value="F:DNA binding"/>
    <property type="evidence" value="ECO:0007669"/>
    <property type="project" value="InterPro"/>
</dbReference>
<sequence length="61" mass="7002">MDNKTLGKFIHRMRINNGMTMTEFISLIDDTQRSKGSGSTVIYWESGKSKPSIKRLKKLLI</sequence>
<reference evidence="1 2" key="1">
    <citation type="submission" date="2015-02" db="EMBL/GenBank/DDBJ databases">
        <title>Draft genome sequence of Lactobacillus collinoides CUPV2371 isolated from a natural cider, the first genome sequence of a strain of this species.</title>
        <authorList>
            <person name="Puertas A.I."/>
            <person name="Spano G."/>
            <person name="Capozzi V."/>
            <person name="Lamontanara A."/>
            <person name="Orru L."/>
            <person name="Duenas M.T."/>
        </authorList>
    </citation>
    <scope>NUCLEOTIDE SEQUENCE [LARGE SCALE GENOMIC DNA]</scope>
    <source>
        <strain evidence="1 2">237</strain>
    </source>
</reference>
<dbReference type="SUPFAM" id="SSF47413">
    <property type="entry name" value="lambda repressor-like DNA-binding domains"/>
    <property type="match status" value="1"/>
</dbReference>
<dbReference type="InterPro" id="IPR010982">
    <property type="entry name" value="Lambda_DNA-bd_dom_sf"/>
</dbReference>
<gene>
    <name evidence="1" type="ORF">TY91_11890</name>
</gene>
<dbReference type="Gene3D" id="1.10.260.40">
    <property type="entry name" value="lambda repressor-like DNA-binding domains"/>
    <property type="match status" value="1"/>
</dbReference>
<dbReference type="Proteomes" id="UP000076480">
    <property type="component" value="Unassembled WGS sequence"/>
</dbReference>
<evidence type="ECO:0000313" key="2">
    <source>
        <dbReference type="Proteomes" id="UP000076480"/>
    </source>
</evidence>
<dbReference type="RefSeq" id="WP_063285591.1">
    <property type="nucleotide sequence ID" value="NZ_JYDC01000063.1"/>
</dbReference>
<name>A0A166GDV5_SECCO</name>
<accession>A0A166GDV5</accession>
<dbReference type="InterPro" id="IPR001387">
    <property type="entry name" value="Cro/C1-type_HTH"/>
</dbReference>
<comment type="caution">
    <text evidence="1">The sequence shown here is derived from an EMBL/GenBank/DDBJ whole genome shotgun (WGS) entry which is preliminary data.</text>
</comment>
<dbReference type="PATRIC" id="fig|33960.6.peg.3022"/>
<evidence type="ECO:0008006" key="3">
    <source>
        <dbReference type="Google" id="ProtNLM"/>
    </source>
</evidence>
<dbReference type="AlphaFoldDB" id="A0A166GDV5"/>
<evidence type="ECO:0000313" key="1">
    <source>
        <dbReference type="EMBL" id="KZL38747.1"/>
    </source>
</evidence>